<name>A0A1A9UT07_GLOAU</name>
<organism evidence="1 2">
    <name type="scientific">Glossina austeni</name>
    <name type="common">Savannah tsetse fly</name>
    <dbReference type="NCBI Taxonomy" id="7395"/>
    <lineage>
        <taxon>Eukaryota</taxon>
        <taxon>Metazoa</taxon>
        <taxon>Ecdysozoa</taxon>
        <taxon>Arthropoda</taxon>
        <taxon>Hexapoda</taxon>
        <taxon>Insecta</taxon>
        <taxon>Pterygota</taxon>
        <taxon>Neoptera</taxon>
        <taxon>Endopterygota</taxon>
        <taxon>Diptera</taxon>
        <taxon>Brachycera</taxon>
        <taxon>Muscomorpha</taxon>
        <taxon>Hippoboscoidea</taxon>
        <taxon>Glossinidae</taxon>
        <taxon>Glossina</taxon>
    </lineage>
</organism>
<proteinExistence type="predicted"/>
<keyword evidence="2" id="KW-1185">Reference proteome</keyword>
<dbReference type="AlphaFoldDB" id="A0A1A9UT07"/>
<evidence type="ECO:0000313" key="1">
    <source>
        <dbReference type="EnsemblMetazoa" id="GAUT014338-PA"/>
    </source>
</evidence>
<protein>
    <submittedName>
        <fullName evidence="1">Uncharacterized protein</fullName>
    </submittedName>
</protein>
<dbReference type="Proteomes" id="UP000078200">
    <property type="component" value="Unassembled WGS sequence"/>
</dbReference>
<evidence type="ECO:0000313" key="2">
    <source>
        <dbReference type="Proteomes" id="UP000078200"/>
    </source>
</evidence>
<dbReference type="VEuPathDB" id="VectorBase:GAUT014338"/>
<accession>A0A1A9UT07</accession>
<dbReference type="EnsemblMetazoa" id="GAUT014338-RA">
    <property type="protein sequence ID" value="GAUT014338-PA"/>
    <property type="gene ID" value="GAUT014338"/>
</dbReference>
<sequence length="104" mass="11771">MCFKDPFSKGFEEELSQVKCSNDISVLDIFTFQFIRAKIPFISSLLTEKITKSADRSFAKPIVWYLGLITNSGSAYIYATKLQTLKSHARFHGLEEMLPDNTGP</sequence>
<reference evidence="1" key="1">
    <citation type="submission" date="2020-05" db="UniProtKB">
        <authorList>
            <consortium name="EnsemblMetazoa"/>
        </authorList>
    </citation>
    <scope>IDENTIFICATION</scope>
    <source>
        <strain evidence="1">TTRI</strain>
    </source>
</reference>